<dbReference type="PANTHER" id="PTHR43161">
    <property type="entry name" value="SORBITOL DEHYDROGENASE"/>
    <property type="match status" value="1"/>
</dbReference>
<evidence type="ECO:0000259" key="7">
    <source>
        <dbReference type="SMART" id="SM00829"/>
    </source>
</evidence>
<dbReference type="Gene3D" id="3.90.180.10">
    <property type="entry name" value="Medium-chain alcohol dehydrogenases, catalytic domain"/>
    <property type="match status" value="1"/>
</dbReference>
<dbReference type="SUPFAM" id="SSF50129">
    <property type="entry name" value="GroES-like"/>
    <property type="match status" value="1"/>
</dbReference>
<dbReference type="InterPro" id="IPR013154">
    <property type="entry name" value="ADH-like_N"/>
</dbReference>
<dbReference type="SMART" id="SM00829">
    <property type="entry name" value="PKS_ER"/>
    <property type="match status" value="1"/>
</dbReference>
<dbReference type="InterPro" id="IPR013149">
    <property type="entry name" value="ADH-like_C"/>
</dbReference>
<dbReference type="PROSITE" id="PS00059">
    <property type="entry name" value="ADH_ZINC"/>
    <property type="match status" value="1"/>
</dbReference>
<reference evidence="8 9" key="1">
    <citation type="journal article" date="2014" name="Int. J. Syst. Evol. Microbiol.">
        <title>Streptomyces hoynatensis sp. nov., isolated from deep marine sediment.</title>
        <authorList>
            <person name="Veyisoglu A."/>
            <person name="Sahin N."/>
        </authorList>
    </citation>
    <scope>NUCLEOTIDE SEQUENCE [LARGE SCALE GENOMIC DNA]</scope>
    <source>
        <strain evidence="8 9">KCTC 29097</strain>
    </source>
</reference>
<keyword evidence="3 6" id="KW-0479">Metal-binding</keyword>
<dbReference type="PANTHER" id="PTHR43161:SF23">
    <property type="entry name" value="(R,R)-BUTANEDIOL DEHYDROGENASE-RELATED"/>
    <property type="match status" value="1"/>
</dbReference>
<accession>A0A3A9YNZ3</accession>
<dbReference type="InterPro" id="IPR036291">
    <property type="entry name" value="NAD(P)-bd_dom_sf"/>
</dbReference>
<evidence type="ECO:0000256" key="4">
    <source>
        <dbReference type="ARBA" id="ARBA00022833"/>
    </source>
</evidence>
<keyword evidence="9" id="KW-1185">Reference proteome</keyword>
<organism evidence="8 9">
    <name type="scientific">Streptomyces hoynatensis</name>
    <dbReference type="NCBI Taxonomy" id="1141874"/>
    <lineage>
        <taxon>Bacteria</taxon>
        <taxon>Bacillati</taxon>
        <taxon>Actinomycetota</taxon>
        <taxon>Actinomycetes</taxon>
        <taxon>Kitasatosporales</taxon>
        <taxon>Streptomycetaceae</taxon>
        <taxon>Streptomyces</taxon>
    </lineage>
</organism>
<dbReference type="Pfam" id="PF08240">
    <property type="entry name" value="ADH_N"/>
    <property type="match status" value="1"/>
</dbReference>
<evidence type="ECO:0000256" key="2">
    <source>
        <dbReference type="ARBA" id="ARBA00008072"/>
    </source>
</evidence>
<dbReference type="InterPro" id="IPR020843">
    <property type="entry name" value="ER"/>
</dbReference>
<dbReference type="AlphaFoldDB" id="A0A3A9YNZ3"/>
<keyword evidence="4 6" id="KW-0862">Zinc</keyword>
<evidence type="ECO:0000313" key="8">
    <source>
        <dbReference type="EMBL" id="RKN37783.1"/>
    </source>
</evidence>
<feature type="domain" description="Enoyl reductase (ER)" evidence="7">
    <location>
        <begin position="8"/>
        <end position="346"/>
    </location>
</feature>
<dbReference type="InterPro" id="IPR002328">
    <property type="entry name" value="ADH_Zn_CS"/>
</dbReference>
<dbReference type="Proteomes" id="UP000272474">
    <property type="component" value="Unassembled WGS sequence"/>
</dbReference>
<dbReference type="Gene3D" id="3.40.50.720">
    <property type="entry name" value="NAD(P)-binding Rossmann-like Domain"/>
    <property type="match status" value="1"/>
</dbReference>
<evidence type="ECO:0000313" key="9">
    <source>
        <dbReference type="Proteomes" id="UP000272474"/>
    </source>
</evidence>
<evidence type="ECO:0000256" key="3">
    <source>
        <dbReference type="ARBA" id="ARBA00022723"/>
    </source>
</evidence>
<dbReference type="GO" id="GO:0016491">
    <property type="term" value="F:oxidoreductase activity"/>
    <property type="evidence" value="ECO:0007669"/>
    <property type="project" value="UniProtKB-KW"/>
</dbReference>
<comment type="cofactor">
    <cofactor evidence="1 6">
        <name>Zn(2+)</name>
        <dbReference type="ChEBI" id="CHEBI:29105"/>
    </cofactor>
</comment>
<dbReference type="GO" id="GO:0008270">
    <property type="term" value="F:zinc ion binding"/>
    <property type="evidence" value="ECO:0007669"/>
    <property type="project" value="InterPro"/>
</dbReference>
<evidence type="ECO:0000256" key="1">
    <source>
        <dbReference type="ARBA" id="ARBA00001947"/>
    </source>
</evidence>
<comment type="caution">
    <text evidence="8">The sequence shown here is derived from an EMBL/GenBank/DDBJ whole genome shotgun (WGS) entry which is preliminary data.</text>
</comment>
<dbReference type="Pfam" id="PF00107">
    <property type="entry name" value="ADH_zinc_N"/>
    <property type="match status" value="1"/>
</dbReference>
<comment type="similarity">
    <text evidence="2 6">Belongs to the zinc-containing alcohol dehydrogenase family.</text>
</comment>
<dbReference type="InterPro" id="IPR011032">
    <property type="entry name" value="GroES-like_sf"/>
</dbReference>
<dbReference type="RefSeq" id="WP_120684308.1">
    <property type="nucleotide sequence ID" value="NZ_RBAL01000022.1"/>
</dbReference>
<evidence type="ECO:0000256" key="5">
    <source>
        <dbReference type="ARBA" id="ARBA00023002"/>
    </source>
</evidence>
<sequence length="352" mass="36200">MRAVRWHGRGDVRFETVPDAPEPGPDEIRLAVAWCGLCGSDVLEYRSGPLLVPVERPHPVTGRRAPLALGHEVSGRVADAGARAARAGLTPGTLVVLNALLPCRDCPSCRSGDWHLCPDFGHLGMSADGGLADLITVPAEMAVPAPEGLDAQTAALGEPFAVAWHLLRRAGLPRGRRCLVVGAGSIGLAAALMLRAEGNEVTVTDTAAQRLAVCAALGLDPLPVADGAPAGEYGGADVVLECSGTGPGFDLACRAARPGGTVGLAGLPERPVPFDVAAAAHRELTLVGSMSHQTDADLRPALDFLAGHAEEAATLITGRVELPDAVRDGLDVLAGPDRGRHIKILVRAGGMA</sequence>
<name>A0A3A9YNZ3_9ACTN</name>
<dbReference type="EMBL" id="RBAL01000022">
    <property type="protein sequence ID" value="RKN37783.1"/>
    <property type="molecule type" value="Genomic_DNA"/>
</dbReference>
<proteinExistence type="inferred from homology"/>
<evidence type="ECO:0000256" key="6">
    <source>
        <dbReference type="RuleBase" id="RU361277"/>
    </source>
</evidence>
<dbReference type="SUPFAM" id="SSF51735">
    <property type="entry name" value="NAD(P)-binding Rossmann-fold domains"/>
    <property type="match status" value="1"/>
</dbReference>
<dbReference type="OrthoDB" id="9797931at2"/>
<keyword evidence="5" id="KW-0560">Oxidoreductase</keyword>
<protein>
    <submittedName>
        <fullName evidence="8">Butanediol dehydrogenase</fullName>
    </submittedName>
</protein>
<gene>
    <name evidence="8" type="ORF">D7294_26915</name>
</gene>